<keyword evidence="3" id="KW-1185">Reference proteome</keyword>
<dbReference type="EnsemblPlants" id="KRH01938">
    <property type="protein sequence ID" value="KRH01938"/>
    <property type="gene ID" value="GLYMA_17G004900"/>
</dbReference>
<dbReference type="Gene3D" id="3.40.50.620">
    <property type="entry name" value="HUPs"/>
    <property type="match status" value="1"/>
</dbReference>
<dbReference type="Proteomes" id="UP000008827">
    <property type="component" value="Chromosome 17"/>
</dbReference>
<proteinExistence type="predicted"/>
<dbReference type="SUPFAM" id="SSF52402">
    <property type="entry name" value="Adenine nucleotide alpha hydrolases-like"/>
    <property type="match status" value="1"/>
</dbReference>
<reference evidence="1" key="3">
    <citation type="submission" date="2018-07" db="EMBL/GenBank/DDBJ databases">
        <title>WGS assembly of Glycine max.</title>
        <authorList>
            <person name="Schmutz J."/>
            <person name="Cannon S."/>
            <person name="Schlueter J."/>
            <person name="Ma J."/>
            <person name="Mitros T."/>
            <person name="Nelson W."/>
            <person name="Hyten D."/>
            <person name="Song Q."/>
            <person name="Thelen J."/>
            <person name="Cheng J."/>
            <person name="Xu D."/>
            <person name="Hellsten U."/>
            <person name="May G."/>
            <person name="Yu Y."/>
            <person name="Sakurai T."/>
            <person name="Umezawa T."/>
            <person name="Bhattacharyya M."/>
            <person name="Sandhu D."/>
            <person name="Valliyodan B."/>
            <person name="Lindquist E."/>
            <person name="Peto M."/>
            <person name="Grant D."/>
            <person name="Shu S."/>
            <person name="Goodstein D."/>
            <person name="Barry K."/>
            <person name="Futrell-Griggs M."/>
            <person name="Abernathy B."/>
            <person name="Du J."/>
            <person name="Tian Z."/>
            <person name="Zhu L."/>
            <person name="Gill N."/>
            <person name="Joshi T."/>
            <person name="Libault M."/>
            <person name="Sethuraman A."/>
            <person name="Zhang X."/>
            <person name="Shinozaki K."/>
            <person name="Nguyen H."/>
            <person name="Wing R."/>
            <person name="Cregan P."/>
            <person name="Specht J."/>
            <person name="Grimwood J."/>
            <person name="Rokhsar D."/>
            <person name="Stacey G."/>
            <person name="Shoemaker R."/>
            <person name="Jackson S."/>
        </authorList>
    </citation>
    <scope>NUCLEOTIDE SEQUENCE</scope>
    <source>
        <tissue evidence="1">Callus</tissue>
    </source>
</reference>
<sequence>MEHDEYISCGGFIGFKRNQVIGDSDSEELFEINLKKPLDAILREDCESILFSLDIDNGVGNDGGDDVVYVAVGNDGDSSTEALSWASKHAMTPSATLIPSPLGKIPRSHVNLENVNMHLTQEKGKRKLLLQKFIDLCVDSKVKVEMKLIEGDNAARAIVDLVENLNIRKLVIGITQSNLRNRVRDPYIKSGSRSQNSIAAKVLKTAQGSCDIKIICEGREVIDQMMSDCTSPRSGSMDVKGSSRVSQQKNESRGFVLLSILCPVYGYLGPSPG</sequence>
<evidence type="ECO:0000313" key="2">
    <source>
        <dbReference type="EnsemblPlants" id="KRH01938"/>
    </source>
</evidence>
<reference evidence="1 2" key="1">
    <citation type="journal article" date="2010" name="Nature">
        <title>Genome sequence of the palaeopolyploid soybean.</title>
        <authorList>
            <person name="Schmutz J."/>
            <person name="Cannon S.B."/>
            <person name="Schlueter J."/>
            <person name="Ma J."/>
            <person name="Mitros T."/>
            <person name="Nelson W."/>
            <person name="Hyten D.L."/>
            <person name="Song Q."/>
            <person name="Thelen J.J."/>
            <person name="Cheng J."/>
            <person name="Xu D."/>
            <person name="Hellsten U."/>
            <person name="May G.D."/>
            <person name="Yu Y."/>
            <person name="Sakurai T."/>
            <person name="Umezawa T."/>
            <person name="Bhattacharyya M.K."/>
            <person name="Sandhu D."/>
            <person name="Valliyodan B."/>
            <person name="Lindquist E."/>
            <person name="Peto M."/>
            <person name="Grant D."/>
            <person name="Shu S."/>
            <person name="Goodstein D."/>
            <person name="Barry K."/>
            <person name="Futrell-Griggs M."/>
            <person name="Abernathy B."/>
            <person name="Du J."/>
            <person name="Tian Z."/>
            <person name="Zhu L."/>
            <person name="Gill N."/>
            <person name="Joshi T."/>
            <person name="Libault M."/>
            <person name="Sethuraman A."/>
            <person name="Zhang X.-C."/>
            <person name="Shinozaki K."/>
            <person name="Nguyen H.T."/>
            <person name="Wing R.A."/>
            <person name="Cregan P."/>
            <person name="Specht J."/>
            <person name="Grimwood J."/>
            <person name="Rokhsar D."/>
            <person name="Stacey G."/>
            <person name="Shoemaker R.C."/>
            <person name="Jackson S.A."/>
        </authorList>
    </citation>
    <scope>NUCLEOTIDE SEQUENCE [LARGE SCALE GENOMIC DNA]</scope>
    <source>
        <strain evidence="2">cv. Williams 82</strain>
        <tissue evidence="1">Callus</tissue>
    </source>
</reference>
<dbReference type="EMBL" id="CM000850">
    <property type="protein sequence ID" value="KRH01938.1"/>
    <property type="molecule type" value="Genomic_DNA"/>
</dbReference>
<dbReference type="HOGENOM" id="CLU_070205_0_0_1"/>
<dbReference type="InParanoid" id="I1MQW7"/>
<dbReference type="PaxDb" id="3847-GLYMA17G00870.1"/>
<evidence type="ECO:0000313" key="3">
    <source>
        <dbReference type="Proteomes" id="UP000008827"/>
    </source>
</evidence>
<gene>
    <name evidence="1" type="ORF">GLYMA_17G004900</name>
</gene>
<organism evidence="2">
    <name type="scientific">Glycine max</name>
    <name type="common">Soybean</name>
    <name type="synonym">Glycine hispida</name>
    <dbReference type="NCBI Taxonomy" id="3847"/>
    <lineage>
        <taxon>Eukaryota</taxon>
        <taxon>Viridiplantae</taxon>
        <taxon>Streptophyta</taxon>
        <taxon>Embryophyta</taxon>
        <taxon>Tracheophyta</taxon>
        <taxon>Spermatophyta</taxon>
        <taxon>Magnoliopsida</taxon>
        <taxon>eudicotyledons</taxon>
        <taxon>Gunneridae</taxon>
        <taxon>Pentapetalae</taxon>
        <taxon>rosids</taxon>
        <taxon>fabids</taxon>
        <taxon>Fabales</taxon>
        <taxon>Fabaceae</taxon>
        <taxon>Papilionoideae</taxon>
        <taxon>50 kb inversion clade</taxon>
        <taxon>NPAAA clade</taxon>
        <taxon>indigoferoid/millettioid clade</taxon>
        <taxon>Phaseoleae</taxon>
        <taxon>Glycine</taxon>
        <taxon>Glycine subgen. Soja</taxon>
    </lineage>
</organism>
<dbReference type="InterPro" id="IPR014729">
    <property type="entry name" value="Rossmann-like_a/b/a_fold"/>
</dbReference>
<evidence type="ECO:0008006" key="4">
    <source>
        <dbReference type="Google" id="ProtNLM"/>
    </source>
</evidence>
<dbReference type="PANTHER" id="PTHR47382">
    <property type="entry name" value="U-BOX DOMAIN-CONTAINING PROTEIN 52-LIKE"/>
    <property type="match status" value="1"/>
</dbReference>
<dbReference type="OrthoDB" id="1654852at2759"/>
<protein>
    <recommendedName>
        <fullName evidence="4">UspA domain-containing protein</fullName>
    </recommendedName>
</protein>
<reference evidence="2" key="2">
    <citation type="submission" date="2018-02" db="UniProtKB">
        <authorList>
            <consortium name="EnsemblPlants"/>
        </authorList>
    </citation>
    <scope>IDENTIFICATION</scope>
    <source>
        <strain evidence="2">Williams 82</strain>
    </source>
</reference>
<dbReference type="OMA" id="WASKHAM"/>
<dbReference type="AlphaFoldDB" id="I1MQW7"/>
<evidence type="ECO:0000313" key="1">
    <source>
        <dbReference type="EMBL" id="KRH01938.1"/>
    </source>
</evidence>
<accession>I1MQW7</accession>
<dbReference type="Gramene" id="KRH01938">
    <property type="protein sequence ID" value="KRH01938"/>
    <property type="gene ID" value="GLYMA_17G004900"/>
</dbReference>
<dbReference type="PANTHER" id="PTHR47382:SF4">
    <property type="entry name" value="AMINOACYLTRANSFERASE, E1 UBIQUITIN-ACTIVATING ENZYME-RELATED"/>
    <property type="match status" value="1"/>
</dbReference>
<name>I1MQW7_SOYBN</name>